<dbReference type="Proteomes" id="UP000287394">
    <property type="component" value="Chromosome"/>
</dbReference>
<dbReference type="InterPro" id="IPR035992">
    <property type="entry name" value="Ricin_B-like_lectins"/>
</dbReference>
<dbReference type="InterPro" id="IPR000772">
    <property type="entry name" value="Ricin_B_lectin"/>
</dbReference>
<gene>
    <name evidence="2" type="ORF">CCAX7_45350</name>
</gene>
<name>A0A9N7QBS1_9BACT</name>
<sequence length="533" mass="56233">MAHAQLIVNDAYVTSHGGASTTISGTFTCPNNTTPAIIISTSKPVTITNSYLRGASDLISALGANPINLTVTNTVGYGTNPNSNGASKGYFVNAGYVAKLVVQGCYLEGTAYGIKANQYNGTRNGDNTINISNNRMHNIDGRYSNGSGGYQTSGLGSPHAIQIQDVHGVPNALIAWNEIIGEPYNSYDTDVINFTRFSGTSGSHVNCTYNYIQGQYAPDPIHQGNAGVGILTDGAGGDSFSDSCAYIDITNNQVVNGSNCAFGIAEGHDNGLYWNRAISSGKVPGTTNTIQASNVGIYISPQSGQPQPPFGNNTAQNNTSSWINAGGADNSFFLNTGYVNSFNNGGIGHNATVADEANEYVTWQQRTKNSNIRIGSSFLPDGLYKITAKTSGDALDCYAYGSGNNTPIQLWPYSGSNNQKWWLHNLGNGYYSIRTYDPSMPGNIGRSLDATGCSGADGTVIQLYDYSGAGCQQWSITQTSGSFCSIATSNAKSDGSHDVLDGNGCTGADGTRISLWSWGGGSCQQEWNFTLVQ</sequence>
<proteinExistence type="predicted"/>
<dbReference type="CDD" id="cd00161">
    <property type="entry name" value="beta-trefoil_Ricin-like"/>
    <property type="match status" value="1"/>
</dbReference>
<dbReference type="PROSITE" id="PS50231">
    <property type="entry name" value="RICIN_B_LECTIN"/>
    <property type="match status" value="1"/>
</dbReference>
<dbReference type="KEGG" id="ccot:CCAX7_45350"/>
<dbReference type="InterPro" id="IPR011050">
    <property type="entry name" value="Pectin_lyase_fold/virulence"/>
</dbReference>
<protein>
    <recommendedName>
        <fullName evidence="1">Ricin B lectin domain-containing protein</fullName>
    </recommendedName>
</protein>
<dbReference type="RefSeq" id="WP_301002155.1">
    <property type="nucleotide sequence ID" value="NZ_AP025739.1"/>
</dbReference>
<feature type="domain" description="Ricin B lectin" evidence="1">
    <location>
        <begin position="381"/>
        <end position="435"/>
    </location>
</feature>
<dbReference type="SUPFAM" id="SSF51126">
    <property type="entry name" value="Pectin lyase-like"/>
    <property type="match status" value="1"/>
</dbReference>
<dbReference type="SUPFAM" id="SSF50370">
    <property type="entry name" value="Ricin B-like lectins"/>
    <property type="match status" value="1"/>
</dbReference>
<dbReference type="Pfam" id="PF14200">
    <property type="entry name" value="RicinB_lectin_2"/>
    <property type="match status" value="2"/>
</dbReference>
<evidence type="ECO:0000313" key="2">
    <source>
        <dbReference type="EMBL" id="BDI32484.1"/>
    </source>
</evidence>
<dbReference type="Gene3D" id="2.80.10.50">
    <property type="match status" value="2"/>
</dbReference>
<dbReference type="AlphaFoldDB" id="A0A9N7QBS1"/>
<keyword evidence="3" id="KW-1185">Reference proteome</keyword>
<organism evidence="2 3">
    <name type="scientific">Capsulimonas corticalis</name>
    <dbReference type="NCBI Taxonomy" id="2219043"/>
    <lineage>
        <taxon>Bacteria</taxon>
        <taxon>Bacillati</taxon>
        <taxon>Armatimonadota</taxon>
        <taxon>Armatimonadia</taxon>
        <taxon>Capsulimonadales</taxon>
        <taxon>Capsulimonadaceae</taxon>
        <taxon>Capsulimonas</taxon>
    </lineage>
</organism>
<feature type="domain" description="Ricin B lectin" evidence="1">
    <location>
        <begin position="445"/>
        <end position="516"/>
    </location>
</feature>
<accession>A0A9N7QBS1</accession>
<reference evidence="2 3" key="1">
    <citation type="journal article" date="2019" name="Int. J. Syst. Evol. Microbiol.">
        <title>Capsulimonas corticalis gen. nov., sp. nov., an aerobic capsulated bacterium, of a novel bacterial order, Capsulimonadales ord. nov., of the class Armatimonadia of the phylum Armatimonadetes.</title>
        <authorList>
            <person name="Li J."/>
            <person name="Kudo C."/>
            <person name="Tonouchi A."/>
        </authorList>
    </citation>
    <scope>NUCLEOTIDE SEQUENCE [LARGE SCALE GENOMIC DNA]</scope>
    <source>
        <strain evidence="2 3">AX-7</strain>
    </source>
</reference>
<dbReference type="EMBL" id="AP025739">
    <property type="protein sequence ID" value="BDI32484.1"/>
    <property type="molecule type" value="Genomic_DNA"/>
</dbReference>
<evidence type="ECO:0000259" key="1">
    <source>
        <dbReference type="Pfam" id="PF14200"/>
    </source>
</evidence>
<evidence type="ECO:0000313" key="3">
    <source>
        <dbReference type="Proteomes" id="UP000287394"/>
    </source>
</evidence>